<dbReference type="eggNOG" id="COG0393">
    <property type="taxonomic scope" value="Bacteria"/>
</dbReference>
<comment type="similarity">
    <text evidence="1 2">Belongs to the UPF0145 family.</text>
</comment>
<accession>A0A087A0Q9</accession>
<dbReference type="InterPro" id="IPR002765">
    <property type="entry name" value="UPF0145_YbjQ-like"/>
</dbReference>
<name>A0A087A0Q9_9BIFI</name>
<proteinExistence type="inferred from homology"/>
<gene>
    <name evidence="3" type="ORF">BCAL_2004</name>
</gene>
<dbReference type="HAMAP" id="MF_00338">
    <property type="entry name" value="UPF0145"/>
    <property type="match status" value="1"/>
</dbReference>
<dbReference type="Proteomes" id="UP000029072">
    <property type="component" value="Unassembled WGS sequence"/>
</dbReference>
<dbReference type="STRING" id="1437609.BCAL_2004"/>
<dbReference type="PANTHER" id="PTHR34068">
    <property type="entry name" value="UPF0145 PROTEIN YBJQ"/>
    <property type="match status" value="1"/>
</dbReference>
<reference evidence="3 4" key="1">
    <citation type="submission" date="2014-03" db="EMBL/GenBank/DDBJ databases">
        <title>Genomics of Bifidobacteria.</title>
        <authorList>
            <person name="Ventura M."/>
            <person name="Milani C."/>
            <person name="Lugli G.A."/>
        </authorList>
    </citation>
    <scope>NUCLEOTIDE SEQUENCE [LARGE SCALE GENOMIC DNA]</scope>
    <source>
        <strain evidence="3 4">DSM 23973</strain>
    </source>
</reference>
<dbReference type="OrthoDB" id="9796448at2"/>
<sequence length="110" mass="11685">MILVTTTPSIDGYVITNYRGIVFGEVVAGVNMFKDIGASFRNMFGGRSQGYEEELTNARNEAIAEMQQRAEALGAQAVVGVDVDYEVLGTDGSMLMVTASGTAVNIARQG</sequence>
<dbReference type="EMBL" id="JGYS01000017">
    <property type="protein sequence ID" value="KFI52359.1"/>
    <property type="molecule type" value="Genomic_DNA"/>
</dbReference>
<dbReference type="NCBIfam" id="NF002224">
    <property type="entry name" value="PRK01119.1"/>
    <property type="match status" value="1"/>
</dbReference>
<evidence type="ECO:0000256" key="1">
    <source>
        <dbReference type="ARBA" id="ARBA00010751"/>
    </source>
</evidence>
<evidence type="ECO:0000256" key="2">
    <source>
        <dbReference type="HAMAP-Rule" id="MF_00338"/>
    </source>
</evidence>
<dbReference type="PANTHER" id="PTHR34068:SF1">
    <property type="entry name" value="UPF0145 PROTEIN YBJQ"/>
    <property type="match status" value="1"/>
</dbReference>
<dbReference type="RefSeq" id="WP_043166621.1">
    <property type="nucleotide sequence ID" value="NZ_JDUV01000015.1"/>
</dbReference>
<dbReference type="Gene3D" id="3.30.110.70">
    <property type="entry name" value="Hypothetical protein apc22750. Chain B"/>
    <property type="match status" value="1"/>
</dbReference>
<dbReference type="Pfam" id="PF01906">
    <property type="entry name" value="YbjQ_1"/>
    <property type="match status" value="1"/>
</dbReference>
<dbReference type="SUPFAM" id="SSF117782">
    <property type="entry name" value="YbjQ-like"/>
    <property type="match status" value="1"/>
</dbReference>
<protein>
    <recommendedName>
        <fullName evidence="2">UPF0145 protein BCAL_2004</fullName>
    </recommendedName>
</protein>
<dbReference type="AlphaFoldDB" id="A0A087A0Q9"/>
<dbReference type="InterPro" id="IPR035439">
    <property type="entry name" value="UPF0145_dom_sf"/>
</dbReference>
<organism evidence="3 4">
    <name type="scientific">Bifidobacterium callitrichos DSM 23973</name>
    <dbReference type="NCBI Taxonomy" id="1437609"/>
    <lineage>
        <taxon>Bacteria</taxon>
        <taxon>Bacillati</taxon>
        <taxon>Actinomycetota</taxon>
        <taxon>Actinomycetes</taxon>
        <taxon>Bifidobacteriales</taxon>
        <taxon>Bifidobacteriaceae</taxon>
        <taxon>Bifidobacterium</taxon>
    </lineage>
</organism>
<evidence type="ECO:0000313" key="3">
    <source>
        <dbReference type="EMBL" id="KFI52359.1"/>
    </source>
</evidence>
<evidence type="ECO:0000313" key="4">
    <source>
        <dbReference type="Proteomes" id="UP000029072"/>
    </source>
</evidence>
<comment type="caution">
    <text evidence="3">The sequence shown here is derived from an EMBL/GenBank/DDBJ whole genome shotgun (WGS) entry which is preliminary data.</text>
</comment>